<dbReference type="PANTHER" id="PTHR43461">
    <property type="entry name" value="TRANSMEMBRANE PROTEIN 256"/>
    <property type="match status" value="1"/>
</dbReference>
<proteinExistence type="inferred from homology"/>
<evidence type="ECO:0000256" key="1">
    <source>
        <dbReference type="ARBA" id="ARBA00004141"/>
    </source>
</evidence>
<keyword evidence="3" id="KW-0812">Transmembrane</keyword>
<evidence type="ECO:0000313" key="7">
    <source>
        <dbReference type="RefSeq" id="XP_014668217.1"/>
    </source>
</evidence>
<dbReference type="GeneID" id="106809597"/>
<sequence length="149" mass="15767">MPAYGVSIRAGPDSSSGFKWFGPSSPVDIGSFGRSWVRIGGAFGASAVVMGMMAKVKLPKVLEGKEEKEQQELMKMYEVAHRLHLTHAVAILALPLVRHPCLTGGLWIGGVMLASGGMYCRVLTGKECCGKVCPVGGAFIALGWLSAML</sequence>
<comment type="similarity">
    <text evidence="2">Belongs to the TMEM256 family.</text>
</comment>
<evidence type="ECO:0000313" key="6">
    <source>
        <dbReference type="Proteomes" id="UP000695022"/>
    </source>
</evidence>
<dbReference type="RefSeq" id="XP_014668217.1">
    <property type="nucleotide sequence ID" value="XM_014812731.1"/>
</dbReference>
<dbReference type="InterPro" id="IPR006696">
    <property type="entry name" value="DUF423"/>
</dbReference>
<comment type="subcellular location">
    <subcellularLocation>
        <location evidence="1">Membrane</location>
        <topology evidence="1">Multi-pass membrane protein</topology>
    </subcellularLocation>
</comment>
<evidence type="ECO:0000256" key="2">
    <source>
        <dbReference type="ARBA" id="ARBA00006208"/>
    </source>
</evidence>
<name>A0ABM1E7P6_PRICU</name>
<reference evidence="7" key="1">
    <citation type="submission" date="2025-08" db="UniProtKB">
        <authorList>
            <consortium name="RefSeq"/>
        </authorList>
    </citation>
    <scope>IDENTIFICATION</scope>
</reference>
<dbReference type="Pfam" id="PF04241">
    <property type="entry name" value="DUF423"/>
    <property type="match status" value="1"/>
</dbReference>
<dbReference type="Proteomes" id="UP000695022">
    <property type="component" value="Unplaced"/>
</dbReference>
<keyword evidence="4" id="KW-1133">Transmembrane helix</keyword>
<evidence type="ECO:0000256" key="4">
    <source>
        <dbReference type="ARBA" id="ARBA00022989"/>
    </source>
</evidence>
<evidence type="ECO:0000256" key="3">
    <source>
        <dbReference type="ARBA" id="ARBA00022692"/>
    </source>
</evidence>
<organism evidence="6 7">
    <name type="scientific">Priapulus caudatus</name>
    <name type="common">Priapulid worm</name>
    <dbReference type="NCBI Taxonomy" id="37621"/>
    <lineage>
        <taxon>Eukaryota</taxon>
        <taxon>Metazoa</taxon>
        <taxon>Ecdysozoa</taxon>
        <taxon>Scalidophora</taxon>
        <taxon>Priapulida</taxon>
        <taxon>Priapulimorpha</taxon>
        <taxon>Priapulimorphida</taxon>
        <taxon>Priapulidae</taxon>
        <taxon>Priapulus</taxon>
    </lineage>
</organism>
<keyword evidence="6" id="KW-1185">Reference proteome</keyword>
<keyword evidence="5" id="KW-0472">Membrane</keyword>
<gene>
    <name evidence="7" type="primary">LOC106809597</name>
</gene>
<protein>
    <submittedName>
        <fullName evidence="7">Transmembrane protein 256-like</fullName>
    </submittedName>
</protein>
<dbReference type="PANTHER" id="PTHR43461:SF1">
    <property type="entry name" value="TRANSMEMBRANE PROTEIN 256"/>
    <property type="match status" value="1"/>
</dbReference>
<accession>A0ABM1E7P6</accession>
<evidence type="ECO:0000256" key="5">
    <source>
        <dbReference type="ARBA" id="ARBA00023136"/>
    </source>
</evidence>